<keyword evidence="5 8" id="KW-1133">Transmembrane helix</keyword>
<feature type="transmembrane region" description="Helical" evidence="8">
    <location>
        <begin position="92"/>
        <end position="113"/>
    </location>
</feature>
<keyword evidence="4 8" id="KW-0812">Transmembrane</keyword>
<dbReference type="InterPro" id="IPR051258">
    <property type="entry name" value="Diverse_Substrate_Transporter"/>
</dbReference>
<name>A0A3N1CVK4_9ACTN</name>
<evidence type="ECO:0000256" key="1">
    <source>
        <dbReference type="ARBA" id="ARBA00004651"/>
    </source>
</evidence>
<dbReference type="GO" id="GO:0005886">
    <property type="term" value="C:plasma membrane"/>
    <property type="evidence" value="ECO:0007669"/>
    <property type="project" value="UniProtKB-SubCell"/>
</dbReference>
<feature type="transmembrane region" description="Helical" evidence="8">
    <location>
        <begin position="149"/>
        <end position="168"/>
    </location>
</feature>
<evidence type="ECO:0000313" key="10">
    <source>
        <dbReference type="EMBL" id="ROO85275.1"/>
    </source>
</evidence>
<organism evidence="10 11">
    <name type="scientific">Actinocorallia herbida</name>
    <dbReference type="NCBI Taxonomy" id="58109"/>
    <lineage>
        <taxon>Bacteria</taxon>
        <taxon>Bacillati</taxon>
        <taxon>Actinomycetota</taxon>
        <taxon>Actinomycetes</taxon>
        <taxon>Streptosporangiales</taxon>
        <taxon>Thermomonosporaceae</taxon>
        <taxon>Actinocorallia</taxon>
    </lineage>
</organism>
<gene>
    <name evidence="10" type="ORF">EDD29_2817</name>
</gene>
<keyword evidence="6 8" id="KW-0472">Membrane</keyword>
<evidence type="ECO:0000313" key="11">
    <source>
        <dbReference type="Proteomes" id="UP000272400"/>
    </source>
</evidence>
<evidence type="ECO:0000256" key="5">
    <source>
        <dbReference type="ARBA" id="ARBA00022989"/>
    </source>
</evidence>
<dbReference type="Proteomes" id="UP000272400">
    <property type="component" value="Unassembled WGS sequence"/>
</dbReference>
<proteinExistence type="inferred from homology"/>
<feature type="transmembrane region" description="Helical" evidence="8">
    <location>
        <begin position="67"/>
        <end position="86"/>
    </location>
</feature>
<dbReference type="RefSeq" id="WP_123664800.1">
    <property type="nucleotide sequence ID" value="NZ_RJKE01000001.1"/>
</dbReference>
<feature type="compositionally biased region" description="Pro residues" evidence="7">
    <location>
        <begin position="288"/>
        <end position="299"/>
    </location>
</feature>
<comment type="similarity">
    <text evidence="2">Belongs to the EamA transporter family.</text>
</comment>
<feature type="domain" description="EamA" evidence="9">
    <location>
        <begin position="11"/>
        <end position="135"/>
    </location>
</feature>
<dbReference type="InterPro" id="IPR037185">
    <property type="entry name" value="EmrE-like"/>
</dbReference>
<reference evidence="10 11" key="1">
    <citation type="submission" date="2018-11" db="EMBL/GenBank/DDBJ databases">
        <title>Sequencing the genomes of 1000 actinobacteria strains.</title>
        <authorList>
            <person name="Klenk H.-P."/>
        </authorList>
    </citation>
    <scope>NUCLEOTIDE SEQUENCE [LARGE SCALE GENOMIC DNA]</scope>
    <source>
        <strain evidence="10 11">DSM 44254</strain>
    </source>
</reference>
<dbReference type="EMBL" id="RJKE01000001">
    <property type="protein sequence ID" value="ROO85275.1"/>
    <property type="molecule type" value="Genomic_DNA"/>
</dbReference>
<sequence length="314" mass="31198">MRNLRSGPLSALIVSGVLWGITVPLTKVALDGLGPMWLTVVRFGIAALPLLVMAGRTELRKAWRPEILAWGAVGYGAVIVLQSVGIGRTSVAHASLIVGLIPVLGAIAAVVLGRGGAGRTGWIGFGVAFLGIALVAGAGGGGATLSGDLLVFVSAALSAAFLMVQPGLLAGRRPLAVTAVQFTAAALAAVPVACLTEGAPAVPAAQGPLLALAGLIIAGTLIPYWLFAYAQAWVAPDLAGAFLNIEPVIGFGIGVVLFGDPFGPLQMAGGLAVIAGLVLTTLPQGGAVPPPPEPGAVPEPRPEPVLVGQATAGV</sequence>
<dbReference type="SUPFAM" id="SSF103481">
    <property type="entry name" value="Multidrug resistance efflux transporter EmrE"/>
    <property type="match status" value="2"/>
</dbReference>
<evidence type="ECO:0000256" key="3">
    <source>
        <dbReference type="ARBA" id="ARBA00022475"/>
    </source>
</evidence>
<evidence type="ECO:0000256" key="8">
    <source>
        <dbReference type="SAM" id="Phobius"/>
    </source>
</evidence>
<feature type="transmembrane region" description="Helical" evidence="8">
    <location>
        <begin position="238"/>
        <end position="259"/>
    </location>
</feature>
<dbReference type="PANTHER" id="PTHR42920">
    <property type="entry name" value="OS03G0707200 PROTEIN-RELATED"/>
    <property type="match status" value="1"/>
</dbReference>
<feature type="transmembrane region" description="Helical" evidence="8">
    <location>
        <begin position="36"/>
        <end position="55"/>
    </location>
</feature>
<evidence type="ECO:0000256" key="4">
    <source>
        <dbReference type="ARBA" id="ARBA00022692"/>
    </source>
</evidence>
<evidence type="ECO:0000259" key="9">
    <source>
        <dbReference type="Pfam" id="PF00892"/>
    </source>
</evidence>
<evidence type="ECO:0000256" key="2">
    <source>
        <dbReference type="ARBA" id="ARBA00007362"/>
    </source>
</evidence>
<dbReference type="AlphaFoldDB" id="A0A3N1CVK4"/>
<comment type="caution">
    <text evidence="10">The sequence shown here is derived from an EMBL/GenBank/DDBJ whole genome shotgun (WGS) entry which is preliminary data.</text>
</comment>
<dbReference type="OrthoDB" id="5244155at2"/>
<protein>
    <submittedName>
        <fullName evidence="10">Threonine/homoserine efflux transporter RhtA</fullName>
    </submittedName>
</protein>
<feature type="region of interest" description="Disordered" evidence="7">
    <location>
        <begin position="288"/>
        <end position="314"/>
    </location>
</feature>
<keyword evidence="11" id="KW-1185">Reference proteome</keyword>
<feature type="transmembrane region" description="Helical" evidence="8">
    <location>
        <begin position="205"/>
        <end position="226"/>
    </location>
</feature>
<feature type="transmembrane region" description="Helical" evidence="8">
    <location>
        <begin position="12"/>
        <end position="30"/>
    </location>
</feature>
<feature type="domain" description="EamA" evidence="9">
    <location>
        <begin position="146"/>
        <end position="281"/>
    </location>
</feature>
<comment type="subcellular location">
    <subcellularLocation>
        <location evidence="1">Cell membrane</location>
        <topology evidence="1">Multi-pass membrane protein</topology>
    </subcellularLocation>
</comment>
<feature type="transmembrane region" description="Helical" evidence="8">
    <location>
        <begin position="175"/>
        <end position="193"/>
    </location>
</feature>
<feature type="transmembrane region" description="Helical" evidence="8">
    <location>
        <begin position="120"/>
        <end position="143"/>
    </location>
</feature>
<evidence type="ECO:0000256" key="7">
    <source>
        <dbReference type="SAM" id="MobiDB-lite"/>
    </source>
</evidence>
<evidence type="ECO:0000256" key="6">
    <source>
        <dbReference type="ARBA" id="ARBA00023136"/>
    </source>
</evidence>
<keyword evidence="3" id="KW-1003">Cell membrane</keyword>
<dbReference type="InterPro" id="IPR000620">
    <property type="entry name" value="EamA_dom"/>
</dbReference>
<accession>A0A3N1CVK4</accession>
<dbReference type="Pfam" id="PF00892">
    <property type="entry name" value="EamA"/>
    <property type="match status" value="2"/>
</dbReference>
<dbReference type="PANTHER" id="PTHR42920:SF24">
    <property type="entry name" value="AROMATIC AMINO ACID EXPORTER YDDG"/>
    <property type="match status" value="1"/>
</dbReference>